<feature type="region of interest" description="Disordered" evidence="1">
    <location>
        <begin position="67"/>
        <end position="99"/>
    </location>
</feature>
<evidence type="ECO:0000313" key="3">
    <source>
        <dbReference type="Proteomes" id="UP000732380"/>
    </source>
</evidence>
<organism evidence="2 3">
    <name type="scientific">Claviceps humidiphila</name>
    <dbReference type="NCBI Taxonomy" id="1294629"/>
    <lineage>
        <taxon>Eukaryota</taxon>
        <taxon>Fungi</taxon>
        <taxon>Dikarya</taxon>
        <taxon>Ascomycota</taxon>
        <taxon>Pezizomycotina</taxon>
        <taxon>Sordariomycetes</taxon>
        <taxon>Hypocreomycetidae</taxon>
        <taxon>Hypocreales</taxon>
        <taxon>Clavicipitaceae</taxon>
        <taxon>Claviceps</taxon>
    </lineage>
</organism>
<proteinExistence type="predicted"/>
<reference evidence="2 3" key="1">
    <citation type="journal article" date="2020" name="bioRxiv">
        <title>Whole genome comparisons of ergot fungi reveals the divergence and evolution of species within the genus Claviceps are the result of varying mechanisms driving genome evolution and host range expansion.</title>
        <authorList>
            <person name="Wyka S.A."/>
            <person name="Mondo S.J."/>
            <person name="Liu M."/>
            <person name="Dettman J."/>
            <person name="Nalam V."/>
            <person name="Broders K.D."/>
        </authorList>
    </citation>
    <scope>NUCLEOTIDE SEQUENCE [LARGE SCALE GENOMIC DNA]</scope>
    <source>
        <strain evidence="2 3">LM576</strain>
    </source>
</reference>
<evidence type="ECO:0000313" key="2">
    <source>
        <dbReference type="EMBL" id="KAG6103327.1"/>
    </source>
</evidence>
<sequence>AGHELCPAAPKRANGEIKRPTYNKLKKIRRNGRRAYANANAVAAPRASAAPTNEEFTVVPLSRQARKRYREGSAPTHVPPPMEVEMTDAPPQGPTNRLSRSRFQALVEEEMDICIPWGIGVAGRSELRAVFVSL</sequence>
<dbReference type="EMBL" id="SRQM01001180">
    <property type="protein sequence ID" value="KAG6103327.1"/>
    <property type="molecule type" value="Genomic_DNA"/>
</dbReference>
<gene>
    <name evidence="2" type="ORF">E4U13_000620</name>
</gene>
<evidence type="ECO:0000256" key="1">
    <source>
        <dbReference type="SAM" id="MobiDB-lite"/>
    </source>
</evidence>
<accession>A0A9P7TPT4</accession>
<comment type="caution">
    <text evidence="2">The sequence shown here is derived from an EMBL/GenBank/DDBJ whole genome shotgun (WGS) entry which is preliminary data.</text>
</comment>
<dbReference type="AlphaFoldDB" id="A0A9P7TPT4"/>
<dbReference type="Proteomes" id="UP000732380">
    <property type="component" value="Unassembled WGS sequence"/>
</dbReference>
<feature type="non-terminal residue" evidence="2">
    <location>
        <position position="1"/>
    </location>
</feature>
<protein>
    <submittedName>
        <fullName evidence="2">Uncharacterized protein</fullName>
    </submittedName>
</protein>
<name>A0A9P7TPT4_9HYPO</name>
<keyword evidence="3" id="KW-1185">Reference proteome</keyword>